<dbReference type="RefSeq" id="XP_004038994.1">
    <property type="nucleotide sequence ID" value="XM_004038946.1"/>
</dbReference>
<dbReference type="OrthoDB" id="312720at2759"/>
<dbReference type="PROSITE" id="PS50011">
    <property type="entry name" value="PROTEIN_KINASE_DOM"/>
    <property type="match status" value="1"/>
</dbReference>
<dbReference type="AlphaFoldDB" id="G0QLY4"/>
<keyword evidence="6 12" id="KW-0418">Kinase</keyword>
<evidence type="ECO:0000313" key="12">
    <source>
        <dbReference type="EMBL" id="EGR33770.1"/>
    </source>
</evidence>
<keyword evidence="3" id="KW-0723">Serine/threonine-protein kinase</keyword>
<evidence type="ECO:0000256" key="6">
    <source>
        <dbReference type="ARBA" id="ARBA00022777"/>
    </source>
</evidence>
<evidence type="ECO:0000259" key="11">
    <source>
        <dbReference type="PROSITE" id="PS50011"/>
    </source>
</evidence>
<feature type="non-terminal residue" evidence="12">
    <location>
        <position position="209"/>
    </location>
</feature>
<keyword evidence="5" id="KW-0547">Nucleotide-binding</keyword>
<feature type="domain" description="Protein kinase" evidence="11">
    <location>
        <begin position="1"/>
        <end position="204"/>
    </location>
</feature>
<dbReference type="InterPro" id="IPR011009">
    <property type="entry name" value="Kinase-like_dom_sf"/>
</dbReference>
<dbReference type="FunFam" id="1.10.510.10:FF:000476">
    <property type="entry name" value="PAS domain-containing protein tyrosine kinase family protein"/>
    <property type="match status" value="1"/>
</dbReference>
<name>G0QLY4_ICHMU</name>
<keyword evidence="7" id="KW-0067">ATP-binding</keyword>
<evidence type="ECO:0000313" key="13">
    <source>
        <dbReference type="Proteomes" id="UP000008983"/>
    </source>
</evidence>
<evidence type="ECO:0000256" key="5">
    <source>
        <dbReference type="ARBA" id="ARBA00022741"/>
    </source>
</evidence>
<proteinExistence type="predicted"/>
<gene>
    <name evidence="12" type="ORF">IMG5_038720</name>
</gene>
<organism evidence="12 13">
    <name type="scientific">Ichthyophthirius multifiliis</name>
    <name type="common">White spot disease agent</name>
    <name type="synonym">Ich</name>
    <dbReference type="NCBI Taxonomy" id="5932"/>
    <lineage>
        <taxon>Eukaryota</taxon>
        <taxon>Sar</taxon>
        <taxon>Alveolata</taxon>
        <taxon>Ciliophora</taxon>
        <taxon>Intramacronucleata</taxon>
        <taxon>Oligohymenophorea</taxon>
        <taxon>Hymenostomatida</taxon>
        <taxon>Ophryoglenina</taxon>
        <taxon>Ichthyophthirius</taxon>
    </lineage>
</organism>
<keyword evidence="13" id="KW-1185">Reference proteome</keyword>
<dbReference type="GO" id="GO:0106310">
    <property type="term" value="F:protein serine kinase activity"/>
    <property type="evidence" value="ECO:0007669"/>
    <property type="project" value="RHEA"/>
</dbReference>
<dbReference type="GeneID" id="14909957"/>
<dbReference type="Pfam" id="PF07714">
    <property type="entry name" value="PK_Tyr_Ser-Thr"/>
    <property type="match status" value="1"/>
</dbReference>
<dbReference type="SMART" id="SM00220">
    <property type="entry name" value="S_TKc"/>
    <property type="match status" value="1"/>
</dbReference>
<keyword evidence="4 12" id="KW-0808">Transferase</keyword>
<dbReference type="EC" id="2.7.11.1" evidence="2"/>
<evidence type="ECO:0000256" key="3">
    <source>
        <dbReference type="ARBA" id="ARBA00022527"/>
    </source>
</evidence>
<dbReference type="InParanoid" id="G0QLY4"/>
<protein>
    <recommendedName>
        <fullName evidence="2">non-specific serine/threonine protein kinase</fullName>
        <ecNumber evidence="2">2.7.11.1</ecNumber>
    </recommendedName>
</protein>
<dbReference type="InterPro" id="IPR050167">
    <property type="entry name" value="Ser_Thr_protein_kinase"/>
</dbReference>
<dbReference type="eggNOG" id="KOG0192">
    <property type="taxonomic scope" value="Eukaryota"/>
</dbReference>
<dbReference type="InterPro" id="IPR000719">
    <property type="entry name" value="Prot_kinase_dom"/>
</dbReference>
<evidence type="ECO:0000256" key="2">
    <source>
        <dbReference type="ARBA" id="ARBA00012513"/>
    </source>
</evidence>
<evidence type="ECO:0000256" key="4">
    <source>
        <dbReference type="ARBA" id="ARBA00022679"/>
    </source>
</evidence>
<dbReference type="Gene3D" id="1.10.510.10">
    <property type="entry name" value="Transferase(Phosphotransferase) domain 1"/>
    <property type="match status" value="1"/>
</dbReference>
<accession>G0QLY4</accession>
<dbReference type="PRINTS" id="PR00109">
    <property type="entry name" value="TYRKINASE"/>
</dbReference>
<reference evidence="12 13" key="1">
    <citation type="submission" date="2011-07" db="EMBL/GenBank/DDBJ databases">
        <authorList>
            <person name="Coyne R."/>
            <person name="Brami D."/>
            <person name="Johnson J."/>
            <person name="Hostetler J."/>
            <person name="Hannick L."/>
            <person name="Clark T."/>
            <person name="Cassidy-Hanley D."/>
            <person name="Inman J."/>
        </authorList>
    </citation>
    <scope>NUCLEOTIDE SEQUENCE [LARGE SCALE GENOMIC DNA]</scope>
    <source>
        <strain evidence="12 13">G5</strain>
    </source>
</reference>
<comment type="subcellular location">
    <subcellularLocation>
        <location evidence="1">Membrane</location>
    </subcellularLocation>
</comment>
<dbReference type="SUPFAM" id="SSF56112">
    <property type="entry name" value="Protein kinase-like (PK-like)"/>
    <property type="match status" value="1"/>
</dbReference>
<dbReference type="InterPro" id="IPR008271">
    <property type="entry name" value="Ser/Thr_kinase_AS"/>
</dbReference>
<keyword evidence="8" id="KW-0472">Membrane</keyword>
<evidence type="ECO:0000256" key="7">
    <source>
        <dbReference type="ARBA" id="ARBA00022840"/>
    </source>
</evidence>
<dbReference type="EMBL" id="GL983328">
    <property type="protein sequence ID" value="EGR33770.1"/>
    <property type="molecule type" value="Genomic_DNA"/>
</dbReference>
<dbReference type="PANTHER" id="PTHR23257">
    <property type="entry name" value="SERINE-THREONINE PROTEIN KINASE"/>
    <property type="match status" value="1"/>
</dbReference>
<evidence type="ECO:0000256" key="9">
    <source>
        <dbReference type="ARBA" id="ARBA00047899"/>
    </source>
</evidence>
<evidence type="ECO:0000256" key="10">
    <source>
        <dbReference type="ARBA" id="ARBA00048679"/>
    </source>
</evidence>
<dbReference type="PROSITE" id="PS00108">
    <property type="entry name" value="PROTEIN_KINASE_ST"/>
    <property type="match status" value="1"/>
</dbReference>
<sequence length="209" mass="24834">MGICIQNSQYYMITEYLNEGSLFDHLHCLNTDFSQTQIIRILEDIALGMRYLHGIKVMHCDLKSSNVLIDENWNVKLCDFGLSRIKSKLNKQKKQQKETFLIGTPQWMAPEVMRREPYQEHSDVYSFGMILWEMINKQIPYKGMSHQQIYGTVGFDDNYEIQIPKKGIPRYLKLMKQCLNRKPEDRPSFKKIVQEIQETKQQEIQDFEK</sequence>
<dbReference type="Proteomes" id="UP000008983">
    <property type="component" value="Unassembled WGS sequence"/>
</dbReference>
<dbReference type="GO" id="GO:0004674">
    <property type="term" value="F:protein serine/threonine kinase activity"/>
    <property type="evidence" value="ECO:0007669"/>
    <property type="project" value="UniProtKB-KW"/>
</dbReference>
<comment type="catalytic activity">
    <reaction evidence="9">
        <text>L-threonyl-[protein] + ATP = O-phospho-L-threonyl-[protein] + ADP + H(+)</text>
        <dbReference type="Rhea" id="RHEA:46608"/>
        <dbReference type="Rhea" id="RHEA-COMP:11060"/>
        <dbReference type="Rhea" id="RHEA-COMP:11605"/>
        <dbReference type="ChEBI" id="CHEBI:15378"/>
        <dbReference type="ChEBI" id="CHEBI:30013"/>
        <dbReference type="ChEBI" id="CHEBI:30616"/>
        <dbReference type="ChEBI" id="CHEBI:61977"/>
        <dbReference type="ChEBI" id="CHEBI:456216"/>
        <dbReference type="EC" id="2.7.11.1"/>
    </reaction>
</comment>
<dbReference type="GO" id="GO:0005524">
    <property type="term" value="F:ATP binding"/>
    <property type="evidence" value="ECO:0007669"/>
    <property type="project" value="UniProtKB-KW"/>
</dbReference>
<dbReference type="InterPro" id="IPR001245">
    <property type="entry name" value="Ser-Thr/Tyr_kinase_cat_dom"/>
</dbReference>
<dbReference type="GO" id="GO:0016020">
    <property type="term" value="C:membrane"/>
    <property type="evidence" value="ECO:0007669"/>
    <property type="project" value="UniProtKB-SubCell"/>
</dbReference>
<dbReference type="STRING" id="857967.G0QLY4"/>
<evidence type="ECO:0000256" key="8">
    <source>
        <dbReference type="ARBA" id="ARBA00023136"/>
    </source>
</evidence>
<evidence type="ECO:0000256" key="1">
    <source>
        <dbReference type="ARBA" id="ARBA00004370"/>
    </source>
</evidence>
<dbReference type="OMA" id="VRDINIM"/>
<comment type="catalytic activity">
    <reaction evidence="10">
        <text>L-seryl-[protein] + ATP = O-phospho-L-seryl-[protein] + ADP + H(+)</text>
        <dbReference type="Rhea" id="RHEA:17989"/>
        <dbReference type="Rhea" id="RHEA-COMP:9863"/>
        <dbReference type="Rhea" id="RHEA-COMP:11604"/>
        <dbReference type="ChEBI" id="CHEBI:15378"/>
        <dbReference type="ChEBI" id="CHEBI:29999"/>
        <dbReference type="ChEBI" id="CHEBI:30616"/>
        <dbReference type="ChEBI" id="CHEBI:83421"/>
        <dbReference type="ChEBI" id="CHEBI:456216"/>
        <dbReference type="EC" id="2.7.11.1"/>
    </reaction>
</comment>